<organism evidence="2 3">
    <name type="scientific">Nonomuraea guangzhouensis</name>
    <dbReference type="NCBI Taxonomy" id="1291555"/>
    <lineage>
        <taxon>Bacteria</taxon>
        <taxon>Bacillati</taxon>
        <taxon>Actinomycetota</taxon>
        <taxon>Actinomycetes</taxon>
        <taxon>Streptosporangiales</taxon>
        <taxon>Streptosporangiaceae</taxon>
        <taxon>Nonomuraea</taxon>
    </lineage>
</organism>
<evidence type="ECO:0000256" key="1">
    <source>
        <dbReference type="SAM" id="Phobius"/>
    </source>
</evidence>
<comment type="caution">
    <text evidence="2">The sequence shown here is derived from an EMBL/GenBank/DDBJ whole genome shotgun (WGS) entry which is preliminary data.</text>
</comment>
<evidence type="ECO:0000313" key="3">
    <source>
        <dbReference type="Proteomes" id="UP001597097"/>
    </source>
</evidence>
<protein>
    <recommendedName>
        <fullName evidence="4">PH domain-containing protein</fullName>
    </recommendedName>
</protein>
<keyword evidence="1" id="KW-1133">Transmembrane helix</keyword>
<gene>
    <name evidence="2" type="ORF">ACFSJ0_02295</name>
</gene>
<evidence type="ECO:0000313" key="2">
    <source>
        <dbReference type="EMBL" id="MFD1535844.1"/>
    </source>
</evidence>
<feature type="transmembrane region" description="Helical" evidence="1">
    <location>
        <begin position="32"/>
        <end position="50"/>
    </location>
</feature>
<keyword evidence="3" id="KW-1185">Reference proteome</keyword>
<dbReference type="Proteomes" id="UP001597097">
    <property type="component" value="Unassembled WGS sequence"/>
</dbReference>
<name>A0ABW4G036_9ACTN</name>
<dbReference type="EMBL" id="JBHUCM010000004">
    <property type="protein sequence ID" value="MFD1535844.1"/>
    <property type="molecule type" value="Genomic_DNA"/>
</dbReference>
<keyword evidence="1" id="KW-0812">Transmembrane</keyword>
<reference evidence="3" key="1">
    <citation type="journal article" date="2019" name="Int. J. Syst. Evol. Microbiol.">
        <title>The Global Catalogue of Microorganisms (GCM) 10K type strain sequencing project: providing services to taxonomists for standard genome sequencing and annotation.</title>
        <authorList>
            <consortium name="The Broad Institute Genomics Platform"/>
            <consortium name="The Broad Institute Genome Sequencing Center for Infectious Disease"/>
            <person name="Wu L."/>
            <person name="Ma J."/>
        </authorList>
    </citation>
    <scope>NUCLEOTIDE SEQUENCE [LARGE SCALE GENOMIC DNA]</scope>
    <source>
        <strain evidence="3">CGMCC 1.15399</strain>
    </source>
</reference>
<sequence>MTTAVVVALAVISVLLLTGVVADGAAGSTLTGLVIVLFAGLLTSSLTARVTGDGLAIGFGPLGWPVRRIRLSKIDRAWSEVRYPSQVGGWGIRGLPGSATIMLRGGECLIIRYRSGGQLAVSVDDAERGAALINALIAERPPVGA</sequence>
<keyword evidence="1" id="KW-0472">Membrane</keyword>
<evidence type="ECO:0008006" key="4">
    <source>
        <dbReference type="Google" id="ProtNLM"/>
    </source>
</evidence>
<accession>A0ABW4G036</accession>
<proteinExistence type="predicted"/>